<dbReference type="GO" id="GO:0003677">
    <property type="term" value="F:DNA binding"/>
    <property type="evidence" value="ECO:0007669"/>
    <property type="project" value="UniProtKB-KW"/>
</dbReference>
<dbReference type="Pfam" id="PF13384">
    <property type="entry name" value="HTH_23"/>
    <property type="match status" value="1"/>
</dbReference>
<evidence type="ECO:0000313" key="2">
    <source>
        <dbReference type="Proteomes" id="UP000545493"/>
    </source>
</evidence>
<evidence type="ECO:0000313" key="1">
    <source>
        <dbReference type="EMBL" id="NIJ12146.1"/>
    </source>
</evidence>
<dbReference type="AlphaFoldDB" id="A0A7X5ZR42"/>
<accession>A0A7X5ZR42</accession>
<comment type="caution">
    <text evidence="1">The sequence shown here is derived from an EMBL/GenBank/DDBJ whole genome shotgun (WGS) entry which is preliminary data.</text>
</comment>
<reference evidence="1 2" key="1">
    <citation type="submission" date="2020-03" db="EMBL/GenBank/DDBJ databases">
        <title>Sequencing the genomes of 1000 actinobacteria strains.</title>
        <authorList>
            <person name="Klenk H.-P."/>
        </authorList>
    </citation>
    <scope>NUCLEOTIDE SEQUENCE [LARGE SCALE GENOMIC DNA]</scope>
    <source>
        <strain evidence="1 2">DSM 45685</strain>
    </source>
</reference>
<dbReference type="RefSeq" id="WP_167170480.1">
    <property type="nucleotide sequence ID" value="NZ_JAAOYM010000001.1"/>
</dbReference>
<keyword evidence="2" id="KW-1185">Reference proteome</keyword>
<proteinExistence type="predicted"/>
<organism evidence="1 2">
    <name type="scientific">Saccharomonospora amisosensis</name>
    <dbReference type="NCBI Taxonomy" id="1128677"/>
    <lineage>
        <taxon>Bacteria</taxon>
        <taxon>Bacillati</taxon>
        <taxon>Actinomycetota</taxon>
        <taxon>Actinomycetes</taxon>
        <taxon>Pseudonocardiales</taxon>
        <taxon>Pseudonocardiaceae</taxon>
        <taxon>Saccharomonospora</taxon>
    </lineage>
</organism>
<name>A0A7X5ZR42_9PSEU</name>
<keyword evidence="1" id="KW-0238">DNA-binding</keyword>
<dbReference type="Proteomes" id="UP000545493">
    <property type="component" value="Unassembled WGS sequence"/>
</dbReference>
<gene>
    <name evidence="1" type="ORF">FHU38_002490</name>
</gene>
<dbReference type="EMBL" id="JAAOYM010000001">
    <property type="protein sequence ID" value="NIJ12146.1"/>
    <property type="molecule type" value="Genomic_DNA"/>
</dbReference>
<sequence>MDAAELADLVVTTTDRNPLVGLGAVARVRTEMERAEAALVRRARNAGATWEDIAAALGVSKQAVHKKYRGNRLLGGRS</sequence>
<protein>
    <submittedName>
        <fullName evidence="1">DNA-binding XRE family transcriptional regulator</fullName>
    </submittedName>
</protein>